<proteinExistence type="predicted"/>
<feature type="transmembrane region" description="Helical" evidence="1">
    <location>
        <begin position="299"/>
        <end position="318"/>
    </location>
</feature>
<feature type="transmembrane region" description="Helical" evidence="1">
    <location>
        <begin position="167"/>
        <end position="190"/>
    </location>
</feature>
<dbReference type="Proteomes" id="UP001592531">
    <property type="component" value="Unassembled WGS sequence"/>
</dbReference>
<feature type="transmembrane region" description="Helical" evidence="1">
    <location>
        <begin position="23"/>
        <end position="45"/>
    </location>
</feature>
<evidence type="ECO:0000313" key="2">
    <source>
        <dbReference type="EMBL" id="MFC1420356.1"/>
    </source>
</evidence>
<protein>
    <submittedName>
        <fullName evidence="2">Glycosyltransferase</fullName>
    </submittedName>
</protein>
<comment type="caution">
    <text evidence="2">The sequence shown here is derived from an EMBL/GenBank/DDBJ whole genome shotgun (WGS) entry which is preliminary data.</text>
</comment>
<sequence>MSDSAAHPAGAVRAARAVRADRAFEPLAFAARAALPLALLLWLLSLRSVDLDRMGDLGLLQVLPALYWVAVGVLTAGFTLAVADRRTGTGWLVGYLLGLIAMIHSTPAVLYSELRYSWAWKHIAVIDAVLNHGGSVPHAADLAIYNQWPGFFQLNALLLRATGLHSALGYAAWTPPVVNALLLAPLLLVYRSVSRDRRLVWGGVWIFYSCSWVGQDYFSPQAFAFLLYVVVLALVFRQLSAGSGRPAAGRVWTPGRLLPVLVLQAAIVSSHQLTPLMMVTALAALSLPRANRRVTVPPLLGAVLLMLLWDATVARPYITANLHSFGTALLSPDGNAVAGIAGLGAAAPGQVVVDWIDRGLTATVVLLALLCFVRRPWVRRSGIPLIAASPLPLLVANSYGGEMIFRVYLFALPGSAFLIAALILQPGPRARLREAGAFVLALALLGGLFFGYYGKELMNRFTPGEVSAAGYVTATAPAGSTVVALTGNVPGFYQDYDRHVLIQLSQESDDVTTLLVRDPLAGLELAVGDQVRTGYLLLSRGQAAECYLTGVLPADTMARLQAAVAGAPGFTEVYRDPDAVVYRFGPTGVGG</sequence>
<organism evidence="2 3">
    <name type="scientific">Streptacidiphilus cavernicola</name>
    <dbReference type="NCBI Taxonomy" id="3342716"/>
    <lineage>
        <taxon>Bacteria</taxon>
        <taxon>Bacillati</taxon>
        <taxon>Actinomycetota</taxon>
        <taxon>Actinomycetes</taxon>
        <taxon>Kitasatosporales</taxon>
        <taxon>Streptomycetaceae</taxon>
        <taxon>Streptacidiphilus</taxon>
    </lineage>
</organism>
<feature type="transmembrane region" description="Helical" evidence="1">
    <location>
        <begin position="436"/>
        <end position="454"/>
    </location>
</feature>
<dbReference type="RefSeq" id="WP_380541432.1">
    <property type="nucleotide sequence ID" value="NZ_JBHFAB010000025.1"/>
</dbReference>
<keyword evidence="1" id="KW-0812">Transmembrane</keyword>
<name>A0ABV6W2Y1_9ACTN</name>
<dbReference type="EMBL" id="JBHFAB010000025">
    <property type="protein sequence ID" value="MFC1420356.1"/>
    <property type="molecule type" value="Genomic_DNA"/>
</dbReference>
<evidence type="ECO:0000313" key="3">
    <source>
        <dbReference type="Proteomes" id="UP001592531"/>
    </source>
</evidence>
<feature type="transmembrane region" description="Helical" evidence="1">
    <location>
        <begin position="222"/>
        <end position="240"/>
    </location>
</feature>
<keyword evidence="1" id="KW-1133">Transmembrane helix</keyword>
<feature type="transmembrane region" description="Helical" evidence="1">
    <location>
        <begin position="355"/>
        <end position="373"/>
    </location>
</feature>
<accession>A0ABV6W2Y1</accession>
<keyword evidence="1" id="KW-0472">Membrane</keyword>
<feature type="transmembrane region" description="Helical" evidence="1">
    <location>
        <begin position="65"/>
        <end position="83"/>
    </location>
</feature>
<gene>
    <name evidence="2" type="ORF">ACEZDE_27470</name>
</gene>
<keyword evidence="3" id="KW-1185">Reference proteome</keyword>
<feature type="transmembrane region" description="Helical" evidence="1">
    <location>
        <begin position="405"/>
        <end position="424"/>
    </location>
</feature>
<evidence type="ECO:0000256" key="1">
    <source>
        <dbReference type="SAM" id="Phobius"/>
    </source>
</evidence>
<reference evidence="2 3" key="1">
    <citation type="submission" date="2024-09" db="EMBL/GenBank/DDBJ databases">
        <authorList>
            <person name="Lee S.D."/>
        </authorList>
    </citation>
    <scope>NUCLEOTIDE SEQUENCE [LARGE SCALE GENOMIC DNA]</scope>
    <source>
        <strain evidence="2 3">N8-3</strain>
    </source>
</reference>
<feature type="transmembrane region" description="Helical" evidence="1">
    <location>
        <begin position="260"/>
        <end position="287"/>
    </location>
</feature>
<feature type="transmembrane region" description="Helical" evidence="1">
    <location>
        <begin position="90"/>
        <end position="111"/>
    </location>
</feature>